<evidence type="ECO:0008006" key="5">
    <source>
        <dbReference type="Google" id="ProtNLM"/>
    </source>
</evidence>
<feature type="coiled-coil region" evidence="1">
    <location>
        <begin position="155"/>
        <end position="189"/>
    </location>
</feature>
<keyword evidence="1" id="KW-0175">Coiled coil</keyword>
<keyword evidence="4" id="KW-1185">Reference proteome</keyword>
<evidence type="ECO:0000256" key="2">
    <source>
        <dbReference type="SAM" id="MobiDB-lite"/>
    </source>
</evidence>
<accession>A0AAF0DI70</accession>
<evidence type="ECO:0000313" key="4">
    <source>
        <dbReference type="Proteomes" id="UP001219355"/>
    </source>
</evidence>
<protein>
    <recommendedName>
        <fullName evidence="5">Atg28p</fullName>
    </recommendedName>
</protein>
<name>A0AAF0DI70_9EURO</name>
<dbReference type="AlphaFoldDB" id="A0AAF0DI70"/>
<evidence type="ECO:0000313" key="3">
    <source>
        <dbReference type="EMBL" id="WEW59236.1"/>
    </source>
</evidence>
<evidence type="ECO:0000256" key="1">
    <source>
        <dbReference type="SAM" id="Coils"/>
    </source>
</evidence>
<proteinExistence type="predicted"/>
<sequence>MATSTLNTHKKLLPVPMFASIHHSDPFILIERQSKQLQNDLQVLLDAQSAGLSAGLPSVSNDSFSNRSSTPTPAHLTSPRAPMTIPVRQPPKKEISLRGARRGILKTMDGLLTLKEEERRIIGFELRSRREAVREADMFVTKQRGLESALSDMQGDQETLRVENLKRESRSLEKEILQLETRLSEMKARHGQIFNEITQLQNSIDSKLSSYKESLALVRKDAQNYLATPPIQPLLVNSADKPTFYSLHPKRRTLEMAKEHWQNESMELRKRKRNVDNEISALREGGEVWHKVISTISAFEKSMQEKTSQVSEKSRNGAVDTSIPDSIVRDMNDTMRQLESNLQLAEEKNWNLLICSIGAELEAFREGRSVFMEMLGYHDNEHSGNEGLTAVGNIPEELLRVTDSLSPQPHLEVDPGEHAENPLNNDIAHLSQDGPVRTNNNDEQDQVFLFSKLD</sequence>
<organism evidence="3 4">
    <name type="scientific">Emydomyces testavorans</name>
    <dbReference type="NCBI Taxonomy" id="2070801"/>
    <lineage>
        <taxon>Eukaryota</taxon>
        <taxon>Fungi</taxon>
        <taxon>Dikarya</taxon>
        <taxon>Ascomycota</taxon>
        <taxon>Pezizomycotina</taxon>
        <taxon>Eurotiomycetes</taxon>
        <taxon>Eurotiomycetidae</taxon>
        <taxon>Onygenales</taxon>
        <taxon>Nannizziopsiaceae</taxon>
        <taxon>Emydomyces</taxon>
    </lineage>
</organism>
<gene>
    <name evidence="3" type="ORF">PRK78_004705</name>
</gene>
<feature type="region of interest" description="Disordered" evidence="2">
    <location>
        <begin position="58"/>
        <end position="84"/>
    </location>
</feature>
<feature type="region of interest" description="Disordered" evidence="2">
    <location>
        <begin position="413"/>
        <end position="442"/>
    </location>
</feature>
<dbReference type="Proteomes" id="UP001219355">
    <property type="component" value="Chromosome 3"/>
</dbReference>
<feature type="coiled-coil region" evidence="1">
    <location>
        <begin position="251"/>
        <end position="278"/>
    </location>
</feature>
<feature type="compositionally biased region" description="Low complexity" evidence="2">
    <location>
        <begin position="58"/>
        <end position="69"/>
    </location>
</feature>
<dbReference type="EMBL" id="CP120629">
    <property type="protein sequence ID" value="WEW59236.1"/>
    <property type="molecule type" value="Genomic_DNA"/>
</dbReference>
<reference evidence="3" key="1">
    <citation type="submission" date="2023-03" db="EMBL/GenBank/DDBJ databases">
        <title>Emydomyces testavorans Genome Sequence.</title>
        <authorList>
            <person name="Hoyer L."/>
        </authorList>
    </citation>
    <scope>NUCLEOTIDE SEQUENCE</scope>
    <source>
        <strain evidence="3">16-2883</strain>
    </source>
</reference>